<dbReference type="InterPro" id="IPR036278">
    <property type="entry name" value="Sialidase_sf"/>
</dbReference>
<keyword evidence="5" id="KW-1185">Reference proteome</keyword>
<accession>A0A5B8MJ31</accession>
<evidence type="ECO:0000259" key="3">
    <source>
        <dbReference type="Pfam" id="PF13088"/>
    </source>
</evidence>
<dbReference type="InterPro" id="IPR011040">
    <property type="entry name" value="Sialidase"/>
</dbReference>
<dbReference type="CDD" id="cd15482">
    <property type="entry name" value="Sialidase_non-viral"/>
    <property type="match status" value="1"/>
</dbReference>
<keyword evidence="2" id="KW-1133">Transmembrane helix</keyword>
<dbReference type="Gene3D" id="2.120.10.10">
    <property type="match status" value="1"/>
</dbReference>
<dbReference type="Pfam" id="PF13088">
    <property type="entry name" value="BNR_2"/>
    <property type="match status" value="1"/>
</dbReference>
<dbReference type="PANTHER" id="PTHR43752">
    <property type="entry name" value="BNR/ASP-BOX REPEAT FAMILY PROTEIN"/>
    <property type="match status" value="1"/>
</dbReference>
<protein>
    <submittedName>
        <fullName evidence="4">Sialidase</fullName>
    </submittedName>
</protein>
<dbReference type="Proteomes" id="UP000316726">
    <property type="component" value="Chromosome 4"/>
</dbReference>
<feature type="region of interest" description="Disordered" evidence="1">
    <location>
        <begin position="74"/>
        <end position="106"/>
    </location>
</feature>
<proteinExistence type="predicted"/>
<keyword evidence="2" id="KW-0812">Transmembrane</keyword>
<feature type="compositionally biased region" description="Polar residues" evidence="1">
    <location>
        <begin position="82"/>
        <end position="92"/>
    </location>
</feature>
<dbReference type="EMBL" id="CP031037">
    <property type="protein sequence ID" value="QDZ20427.1"/>
    <property type="molecule type" value="Genomic_DNA"/>
</dbReference>
<dbReference type="OrthoDB" id="504663at2759"/>
<dbReference type="AlphaFoldDB" id="A0A5B8MJ31"/>
<sequence>MRPRRSQKPGHHGKGGSGSGWKRRLTKTKVVLLAMAAVLAGCTLFAFFHTVDSLHHKRTSEGDFMSNQVQLVGEGSQEGVPSLSSGNQPSSEMSKKRRRRRRGGEGHFEKDCYKDVFKFRSPISSSSADLSSSSNLSGKRESRQSSLLRPTHDAWITHGDSRYANAANLEVDASNHTVVYAAWQASDTHEGAKDQFIQLAVSTNRGMKWRFLPSKVNHNKRNTRGFLPVWSPVLHSRQNGELLLFYAQSRHNCRVKGRTDWYTPGGDIYVVKSNDGGQTLGPPVVVRRMASKPLTLTGSLVTLREGKRETWVLPVNEEGSQSTCISTKEGKGHTVPGILYSTDQGRSWNFTLVLDPEGDRKRRSSVRVEPGKEAVVDLRIGSNLRDGSLVSTDHAGKGQMLQFYRSSKSKIFTGKLSNFGKQWDQPKETDLPNPDSKLSAFRLRDGIIVTAFNNATRKGRLSNLYLAGCFDQEGLDWGYIARIENSPRTVFSNPTMAQVDLESKRPGPLLVAYSVAERVFGHMHSGVIQSRGIKVASLNLNSPRMYVRRGKQAVSYRANKLNFDLGGGDDGDRHSHLNPPCLSLYHPSLFAIFKSPLTDQAEIRATVGMQLKISPKQKQVKGQEMYSGLGTEDFGEIFFNAKSNITTKLLTLKACDESRCRESRLEKDSISLVTISGVYASSTVVDEYSSPVLAYLKIDMLDGDGEAKAVTVHVDAEKKGEWLQLLQEFRFLVKRWKDFGDDDEDDGSEQNAYRLELYFGEERVTDFEWKGKQPSYITFGCSKSLQGMCSPSGRGLCGKSISTKLQWHLKDIRIETQRNRCIFR</sequence>
<keyword evidence="2" id="KW-0472">Membrane</keyword>
<evidence type="ECO:0000313" key="5">
    <source>
        <dbReference type="Proteomes" id="UP000316726"/>
    </source>
</evidence>
<reference evidence="4 5" key="1">
    <citation type="submission" date="2018-07" db="EMBL/GenBank/DDBJ databases">
        <title>The complete nuclear genome of the prasinophyte Chloropicon primus (CCMP1205).</title>
        <authorList>
            <person name="Pombert J.-F."/>
            <person name="Otis C."/>
            <person name="Turmel M."/>
            <person name="Lemieux C."/>
        </authorList>
    </citation>
    <scope>NUCLEOTIDE SEQUENCE [LARGE SCALE GENOMIC DNA]</scope>
    <source>
        <strain evidence="4 5">CCMP1205</strain>
    </source>
</reference>
<organism evidence="4 5">
    <name type="scientific">Chloropicon primus</name>
    <dbReference type="NCBI Taxonomy" id="1764295"/>
    <lineage>
        <taxon>Eukaryota</taxon>
        <taxon>Viridiplantae</taxon>
        <taxon>Chlorophyta</taxon>
        <taxon>Chloropicophyceae</taxon>
        <taxon>Chloropicales</taxon>
        <taxon>Chloropicaceae</taxon>
        <taxon>Chloropicon</taxon>
    </lineage>
</organism>
<name>A0A5B8MJ31_9CHLO</name>
<evidence type="ECO:0000313" key="4">
    <source>
        <dbReference type="EMBL" id="QDZ20427.1"/>
    </source>
</evidence>
<feature type="region of interest" description="Disordered" evidence="1">
    <location>
        <begin position="1"/>
        <end position="21"/>
    </location>
</feature>
<feature type="compositionally biased region" description="Low complexity" evidence="1">
    <location>
        <begin position="123"/>
        <end position="137"/>
    </location>
</feature>
<feature type="compositionally biased region" description="Basic residues" evidence="1">
    <location>
        <begin position="1"/>
        <end position="14"/>
    </location>
</feature>
<evidence type="ECO:0000256" key="1">
    <source>
        <dbReference type="SAM" id="MobiDB-lite"/>
    </source>
</evidence>
<feature type="domain" description="Sialidase" evidence="3">
    <location>
        <begin position="180"/>
        <end position="499"/>
    </location>
</feature>
<gene>
    <name evidence="4" type="ORF">A3770_04p29450</name>
</gene>
<evidence type="ECO:0000256" key="2">
    <source>
        <dbReference type="SAM" id="Phobius"/>
    </source>
</evidence>
<dbReference type="PANTHER" id="PTHR43752:SF2">
    <property type="entry name" value="BNR_ASP-BOX REPEAT FAMILY PROTEIN"/>
    <property type="match status" value="1"/>
</dbReference>
<feature type="transmembrane region" description="Helical" evidence="2">
    <location>
        <begin position="30"/>
        <end position="48"/>
    </location>
</feature>
<feature type="region of interest" description="Disordered" evidence="1">
    <location>
        <begin position="123"/>
        <end position="147"/>
    </location>
</feature>
<dbReference type="SUPFAM" id="SSF50939">
    <property type="entry name" value="Sialidases"/>
    <property type="match status" value="1"/>
</dbReference>